<dbReference type="Gene3D" id="3.30.1370.100">
    <property type="entry name" value="MutL, C-terminal domain, regulatory subdomain"/>
    <property type="match status" value="1"/>
</dbReference>
<dbReference type="Gene3D" id="3.30.1540.20">
    <property type="entry name" value="MutL, C-terminal domain, dimerisation subdomain"/>
    <property type="match status" value="1"/>
</dbReference>
<protein>
    <submittedName>
        <fullName evidence="7">DNA mismatch repair protein Mlh3 isoform X1</fullName>
    </submittedName>
</protein>
<dbReference type="InterPro" id="IPR042121">
    <property type="entry name" value="MutL_C_regsub"/>
</dbReference>
<evidence type="ECO:0000259" key="4">
    <source>
        <dbReference type="SMART" id="SM00853"/>
    </source>
</evidence>
<dbReference type="CDD" id="cd03486">
    <property type="entry name" value="MutL_Trans_MLH3"/>
    <property type="match status" value="1"/>
</dbReference>
<dbReference type="CTD" id="27030"/>
<dbReference type="SUPFAM" id="SSF118116">
    <property type="entry name" value="DNA mismatch repair protein MutL"/>
    <property type="match status" value="1"/>
</dbReference>
<dbReference type="GO" id="GO:0005524">
    <property type="term" value="F:ATP binding"/>
    <property type="evidence" value="ECO:0007669"/>
    <property type="project" value="InterPro"/>
</dbReference>
<dbReference type="SUPFAM" id="SSF55874">
    <property type="entry name" value="ATPase domain of HSP90 chaperone/DNA topoisomerase II/histidine kinase"/>
    <property type="match status" value="1"/>
</dbReference>
<dbReference type="GO" id="GO:0032300">
    <property type="term" value="C:mismatch repair complex"/>
    <property type="evidence" value="ECO:0007669"/>
    <property type="project" value="InterPro"/>
</dbReference>
<evidence type="ECO:0000259" key="5">
    <source>
        <dbReference type="SMART" id="SM01340"/>
    </source>
</evidence>
<dbReference type="FunFam" id="3.30.565.10:FF:000031">
    <property type="entry name" value="DNA mismatch repair protein Mlh3"/>
    <property type="match status" value="1"/>
</dbReference>
<sequence>MIKCLPEEVQTSLRSGVAINSVGHCVEELILNSIDAKATCIAVRVDLETFKVQVVDNGCGMGREDLNKVGNRYFTSKCYSLEDLENLKFYGFRGEALASIANMASILEISSKTSKIAKTFLKLFHNGKGLEVSEAELNRPSPGTTVTVYNLYHQLPVRRKCMDSTLEFERVRHKVEALSLIHPSVSFSLRNEASCSMVLQLPKTKDICSRFSQIYGLGKSQKLREINYMSGGFKIIGFISSEGHYNKNIQFLYVNNRLILKTKLHKLVDFLLKKQSIICKTKTGSLISSPARHRSGSELYGVFIINVKCQHDEYDICLEPAKTLIEFRRWDALLTCFEEGVKAFLKQEHLFIELCSEDTTEFNENNGFCLGNVIALKHSLPKEKDMQESFKAACDNIVDSCETFNLQSKSVRRKVTLTKKTSDNIEPINNVKEVGVYSDVTGFEPVHELRSSEEKHLLPNKNDIISDFLKFNKFPEESEPHIEVMSSRCPEELGIQDKSIVSEIDQHSGTLPGTEKHGNDVNSQQDTGVQERSPDSATMGCTETVEHIDECKRKCIFGHNLMGKYKSEKKGRESSTELNTIRGLTVEHDPLKLGSTSLIIRLSQNQPSYKTTETNNLLNRQAKLGPVSAKDMFEKQLEFSEQIPSSQEYVTKTNIIRTGNTKEWLEKKNVSDSLPADSTVDSVISHVKKCLPVVPADSAYHLGGINSSRQINEFSVRLQYCGSTKLSCHPKLGSLDRFRKYYGNLKSNASIRDTEIRDRNEALVCSSSMTVERTDLQNSNICGTPTKEYVVSNKGGCNCLLLLEKSQHSPGETLSIRKACNTSPITEYSQIVRKSLSESKFTRTLASKLSRMKGCGKDTISIKPIEKSLAQTQVFSDPKDKNIHHLTSRNFHLQSTYKKPQHCPSLREEGAESNCFASASDEQGNSMETSSARADMEGTDSHCFIDTDGEYMISQNRQSVLCKKEVDTDSSCEDGIMGEFTKQAVKGCESQSVNLPRNMEDATDDSNVSESEKPKSSSSKWFYQFDASLGRMVYINKMSGLSSYKAPPEETPVACTQDLSTIAVNVIENGFQCRCHPFRSELIVPFLPKAQKERNLESQDFRDTQEESLQGLLSEWDNPVFAQCPEVALDVSSGQADTLAVKIHNILYPYRFTKKMIDSLQVLNQVDNKFIACLINTRTDENECADGNLLVLVDQHAAHERVRLEQLIADSYDKQHEALGKKKLLASTLCPPLEIEITEDQRRLLWCCHKSLENLGLELLFPKDNPSQILVGKVPLCFVEREANELRRGRHTVTKRIVQELIQEQVELLQATGGAQATLPLTILKVLASQACHGAIKFNDSLTLEESCHLMASLSSCQLPFQCAHGRPSMLPLADVDHLQQESQPKPNLAELRKMVKAWKLFGKEKESTVKVEASAVL</sequence>
<dbReference type="KEGG" id="pbi:103067532"/>
<dbReference type="InterPro" id="IPR036890">
    <property type="entry name" value="HATPase_C_sf"/>
</dbReference>
<gene>
    <name evidence="7" type="primary">MLH3</name>
</gene>
<dbReference type="OMA" id="HIGREGH"/>
<dbReference type="PANTHER" id="PTHR10073:SF47">
    <property type="entry name" value="DNA MISMATCH REPAIR PROTEIN MLH3"/>
    <property type="match status" value="1"/>
</dbReference>
<feature type="domain" description="DNA mismatch repair protein S5" evidence="5">
    <location>
        <begin position="211"/>
        <end position="346"/>
    </location>
</feature>
<evidence type="ECO:0000256" key="1">
    <source>
        <dbReference type="ARBA" id="ARBA00006082"/>
    </source>
</evidence>
<organism evidence="6 7">
    <name type="scientific">Python bivittatus</name>
    <name type="common">Burmese python</name>
    <name type="synonym">Python molurus bivittatus</name>
    <dbReference type="NCBI Taxonomy" id="176946"/>
    <lineage>
        <taxon>Eukaryota</taxon>
        <taxon>Metazoa</taxon>
        <taxon>Chordata</taxon>
        <taxon>Craniata</taxon>
        <taxon>Vertebrata</taxon>
        <taxon>Euteleostomi</taxon>
        <taxon>Lepidosauria</taxon>
        <taxon>Squamata</taxon>
        <taxon>Bifurcata</taxon>
        <taxon>Unidentata</taxon>
        <taxon>Episquamata</taxon>
        <taxon>Toxicofera</taxon>
        <taxon>Serpentes</taxon>
        <taxon>Henophidia</taxon>
        <taxon>Pythonidae</taxon>
        <taxon>Python</taxon>
    </lineage>
</organism>
<dbReference type="Proteomes" id="UP000695026">
    <property type="component" value="Unplaced"/>
</dbReference>
<dbReference type="FunFam" id="3.30.1370.100:FF:000003">
    <property type="entry name" value="DNA mismatch repair protein Mlh3"/>
    <property type="match status" value="1"/>
</dbReference>
<feature type="region of interest" description="Disordered" evidence="3">
    <location>
        <begin position="507"/>
        <end position="539"/>
    </location>
</feature>
<dbReference type="SMART" id="SM00853">
    <property type="entry name" value="MutL_C"/>
    <property type="match status" value="1"/>
</dbReference>
<dbReference type="InterPro" id="IPR014721">
    <property type="entry name" value="Ribsml_uS5_D2-typ_fold_subgr"/>
</dbReference>
<dbReference type="GO" id="GO:0016887">
    <property type="term" value="F:ATP hydrolysis activity"/>
    <property type="evidence" value="ECO:0007669"/>
    <property type="project" value="InterPro"/>
</dbReference>
<keyword evidence="2" id="KW-0227">DNA damage</keyword>
<proteinExistence type="inferred from homology"/>
<name>A0A9F3VZS3_PYTBI</name>
<feature type="compositionally biased region" description="Polar residues" evidence="3">
    <location>
        <begin position="520"/>
        <end position="539"/>
    </location>
</feature>
<dbReference type="InterPro" id="IPR002099">
    <property type="entry name" value="MutL/Mlh/PMS"/>
</dbReference>
<dbReference type="Pfam" id="PF13589">
    <property type="entry name" value="HATPase_c_3"/>
    <property type="match status" value="1"/>
</dbReference>
<evidence type="ECO:0000313" key="7">
    <source>
        <dbReference type="RefSeq" id="XP_015743092.2"/>
    </source>
</evidence>
<comment type="similarity">
    <text evidence="1">Belongs to the DNA mismatch repair MutL/HexB family.</text>
</comment>
<dbReference type="InterPro" id="IPR037198">
    <property type="entry name" value="MutL_C_sf"/>
</dbReference>
<dbReference type="PROSITE" id="PS00058">
    <property type="entry name" value="DNA_MISMATCH_REPAIR_1"/>
    <property type="match status" value="1"/>
</dbReference>
<dbReference type="SMART" id="SM01340">
    <property type="entry name" value="DNA_mis_repair"/>
    <property type="match status" value="1"/>
</dbReference>
<dbReference type="InterPro" id="IPR014790">
    <property type="entry name" value="MutL_C"/>
</dbReference>
<dbReference type="Pfam" id="PF01119">
    <property type="entry name" value="DNA_mis_repair"/>
    <property type="match status" value="1"/>
</dbReference>
<dbReference type="GO" id="GO:0006298">
    <property type="term" value="P:mismatch repair"/>
    <property type="evidence" value="ECO:0007669"/>
    <property type="project" value="InterPro"/>
</dbReference>
<feature type="domain" description="MutL C-terminal dimerisation" evidence="4">
    <location>
        <begin position="1162"/>
        <end position="1342"/>
    </location>
</feature>
<reference evidence="7" key="1">
    <citation type="submission" date="2025-08" db="UniProtKB">
        <authorList>
            <consortium name="RefSeq"/>
        </authorList>
    </citation>
    <scope>IDENTIFICATION</scope>
    <source>
        <tissue evidence="7">Liver</tissue>
    </source>
</reference>
<dbReference type="FunFam" id="3.30.230.10:FF:000028">
    <property type="entry name" value="DNA mismatch repair protein Mlh3"/>
    <property type="match status" value="1"/>
</dbReference>
<dbReference type="Gene3D" id="3.30.565.10">
    <property type="entry name" value="Histidine kinase-like ATPase, C-terminal domain"/>
    <property type="match status" value="1"/>
</dbReference>
<dbReference type="InterPro" id="IPR042120">
    <property type="entry name" value="MutL_C_dimsub"/>
</dbReference>
<evidence type="ECO:0000256" key="2">
    <source>
        <dbReference type="ARBA" id="ARBA00022763"/>
    </source>
</evidence>
<dbReference type="RefSeq" id="XP_015743092.2">
    <property type="nucleotide sequence ID" value="XM_015887606.2"/>
</dbReference>
<dbReference type="InterPro" id="IPR038973">
    <property type="entry name" value="MutL/Mlh/Pms-like"/>
</dbReference>
<dbReference type="SUPFAM" id="SSF54211">
    <property type="entry name" value="Ribosomal protein S5 domain 2-like"/>
    <property type="match status" value="1"/>
</dbReference>
<evidence type="ECO:0000313" key="6">
    <source>
        <dbReference type="Proteomes" id="UP000695026"/>
    </source>
</evidence>
<evidence type="ECO:0000256" key="3">
    <source>
        <dbReference type="SAM" id="MobiDB-lite"/>
    </source>
</evidence>
<dbReference type="Gene3D" id="3.30.230.10">
    <property type="match status" value="1"/>
</dbReference>
<keyword evidence="6" id="KW-1185">Reference proteome</keyword>
<accession>A0A9F3VZS3</accession>
<dbReference type="InterPro" id="IPR014762">
    <property type="entry name" value="DNA_mismatch_repair_CS"/>
</dbReference>
<dbReference type="GeneID" id="103067532"/>
<dbReference type="PANTHER" id="PTHR10073">
    <property type="entry name" value="DNA MISMATCH REPAIR PROTEIN MLH, PMS, MUTL"/>
    <property type="match status" value="1"/>
</dbReference>
<dbReference type="OrthoDB" id="429932at2759"/>
<feature type="region of interest" description="Disordered" evidence="3">
    <location>
        <begin position="991"/>
        <end position="1015"/>
    </location>
</feature>
<dbReference type="Pfam" id="PF08676">
    <property type="entry name" value="MutL_C"/>
    <property type="match status" value="1"/>
</dbReference>
<dbReference type="NCBIfam" id="TIGR00585">
    <property type="entry name" value="mutl"/>
    <property type="match status" value="1"/>
</dbReference>
<dbReference type="GO" id="GO:0030983">
    <property type="term" value="F:mismatched DNA binding"/>
    <property type="evidence" value="ECO:0007669"/>
    <property type="project" value="InterPro"/>
</dbReference>
<dbReference type="InterPro" id="IPR013507">
    <property type="entry name" value="DNA_mismatch_S5_2-like"/>
</dbReference>
<dbReference type="CDD" id="cd16926">
    <property type="entry name" value="HATPase_MutL-MLH-PMS-like"/>
    <property type="match status" value="1"/>
</dbReference>
<dbReference type="InterPro" id="IPR020568">
    <property type="entry name" value="Ribosomal_Su5_D2-typ_SF"/>
</dbReference>
<dbReference type="GO" id="GO:0140664">
    <property type="term" value="F:ATP-dependent DNA damage sensor activity"/>
    <property type="evidence" value="ECO:0007669"/>
    <property type="project" value="InterPro"/>
</dbReference>
<dbReference type="FunFam" id="3.30.1540.20:FF:000005">
    <property type="entry name" value="MutL homolog 3"/>
    <property type="match status" value="1"/>
</dbReference>